<dbReference type="Proteomes" id="UP001642464">
    <property type="component" value="Unassembled WGS sequence"/>
</dbReference>
<feature type="transmembrane region" description="Helical" evidence="1">
    <location>
        <begin position="688"/>
        <end position="706"/>
    </location>
</feature>
<protein>
    <submittedName>
        <fullName evidence="2">Uncharacterized protein</fullName>
    </submittedName>
</protein>
<feature type="transmembrane region" description="Helical" evidence="1">
    <location>
        <begin position="591"/>
        <end position="611"/>
    </location>
</feature>
<proteinExistence type="predicted"/>
<sequence length="798" mass="90308">MPGCFVADGAGRKFLQEVYGPDDVALNPYMRQPASVRVVRRIIEMRSCHGAAMSSVAHTEAAKLGEPRAPSNGSETMVDLVGRSSDGGQCEEEMPSVAGDQWSWTLQRTFRVRPGVSLPFPDEVAARSVVRTESGWSGSFTYELCCDPMKGPQGEAECWDAWCIDETFTYAFCCNETVTNHGTESAESMEPTEPKTGVGKYVRFHQNHGFHLESAVITERQESLKKGISSCQARWGWDLNIQWGPPIGVYAEFSGVPLRHLGHGWDGQQHGDFPGCIAFNGRFFLVQLGFETQSWEGEVSTHRLHFGFCAPSICSVKEVVDELAPRYALQVANARRLMMRIRSVDAWEWPHFLDAVYADADATLAERMQEVSLQIKVCCIAIISFLSLGTMADHFCFDQVPRPAQKSCFAHWAQSFSLKRSWAELWQPKAAGLGVDLLRTLATLFLLCLHLELSQIAQRTEKLVPSNLRISFYFRAVLVMTVLTLHFALESGSTGLKEKSFWEISQKLRWKCNLKLARKFLRQWPLIILSVWWDRVEGSVLQWNTQQDIYGCRRSFWTCALRFHTINWQVRDATERILACFGFLLLQAMGLNYAGVLELLLCVFGLAYFYIDYFHEQMRWDFTEQHYMLAKRLENPAFLGDVEIERNVKDAVGDLPFVLGLCVLLRADTLELLDLDAPQNRRHMTGSFTCSMISLISRLSFCILAVEAPLQTFLVEGYSQRGQILMRGDRVDPFYEQLLLGPGLILAHALCALVLFVAVQRPIEALMAPIFAKDQSHWWLHLLLPVYVSFLAVAAPEL</sequence>
<evidence type="ECO:0000313" key="2">
    <source>
        <dbReference type="EMBL" id="CAK9034729.1"/>
    </source>
</evidence>
<name>A0ABP0L7Z4_9DINO</name>
<feature type="transmembrane region" description="Helical" evidence="1">
    <location>
        <begin position="738"/>
        <end position="758"/>
    </location>
</feature>
<evidence type="ECO:0000313" key="3">
    <source>
        <dbReference type="Proteomes" id="UP001642464"/>
    </source>
</evidence>
<accession>A0ABP0L7Z4</accession>
<comment type="caution">
    <text evidence="2">The sequence shown here is derived from an EMBL/GenBank/DDBJ whole genome shotgun (WGS) entry which is preliminary data.</text>
</comment>
<keyword evidence="1" id="KW-0812">Transmembrane</keyword>
<keyword evidence="1" id="KW-1133">Transmembrane helix</keyword>
<keyword evidence="1" id="KW-0472">Membrane</keyword>
<keyword evidence="3" id="KW-1185">Reference proteome</keyword>
<reference evidence="2 3" key="1">
    <citation type="submission" date="2024-02" db="EMBL/GenBank/DDBJ databases">
        <authorList>
            <person name="Chen Y."/>
            <person name="Shah S."/>
            <person name="Dougan E. K."/>
            <person name="Thang M."/>
            <person name="Chan C."/>
        </authorList>
    </citation>
    <scope>NUCLEOTIDE SEQUENCE [LARGE SCALE GENOMIC DNA]</scope>
</reference>
<dbReference type="EMBL" id="CAXAMM010014814">
    <property type="protein sequence ID" value="CAK9034729.1"/>
    <property type="molecule type" value="Genomic_DNA"/>
</dbReference>
<feature type="transmembrane region" description="Helical" evidence="1">
    <location>
        <begin position="778"/>
        <end position="795"/>
    </location>
</feature>
<evidence type="ECO:0000256" key="1">
    <source>
        <dbReference type="SAM" id="Phobius"/>
    </source>
</evidence>
<gene>
    <name evidence="2" type="ORF">SCF082_LOCUS20976</name>
</gene>
<organism evidence="2 3">
    <name type="scientific">Durusdinium trenchii</name>
    <dbReference type="NCBI Taxonomy" id="1381693"/>
    <lineage>
        <taxon>Eukaryota</taxon>
        <taxon>Sar</taxon>
        <taxon>Alveolata</taxon>
        <taxon>Dinophyceae</taxon>
        <taxon>Suessiales</taxon>
        <taxon>Symbiodiniaceae</taxon>
        <taxon>Durusdinium</taxon>
    </lineage>
</organism>